<proteinExistence type="predicted"/>
<dbReference type="Gene3D" id="1.10.260.40">
    <property type="entry name" value="lambda repressor-like DNA-binding domains"/>
    <property type="match status" value="1"/>
</dbReference>
<dbReference type="PROSITE" id="PS50943">
    <property type="entry name" value="HTH_CROC1"/>
    <property type="match status" value="1"/>
</dbReference>
<sequence>MSMEDLSHVADMEYSQISRIERGVINTKISTVNALARALEIPVKDLFEF</sequence>
<accession>A0A923KMF1</accession>
<dbReference type="SUPFAM" id="SSF47413">
    <property type="entry name" value="lambda repressor-like DNA-binding domains"/>
    <property type="match status" value="1"/>
</dbReference>
<dbReference type="GO" id="GO:0003677">
    <property type="term" value="F:DNA binding"/>
    <property type="evidence" value="ECO:0007669"/>
    <property type="project" value="InterPro"/>
</dbReference>
<evidence type="ECO:0000313" key="2">
    <source>
        <dbReference type="EMBL" id="MBC3759713.1"/>
    </source>
</evidence>
<dbReference type="InterPro" id="IPR010982">
    <property type="entry name" value="Lambda_DNA-bd_dom_sf"/>
</dbReference>
<comment type="caution">
    <text evidence="2">The sequence shown here is derived from an EMBL/GenBank/DDBJ whole genome shotgun (WGS) entry which is preliminary data.</text>
</comment>
<dbReference type="EMBL" id="JACNMF010000005">
    <property type="protein sequence ID" value="MBC3759713.1"/>
    <property type="molecule type" value="Genomic_DNA"/>
</dbReference>
<protein>
    <submittedName>
        <fullName evidence="2">Helix-turn-helix transcriptional regulator</fullName>
    </submittedName>
</protein>
<dbReference type="Proteomes" id="UP000656244">
    <property type="component" value="Unassembled WGS sequence"/>
</dbReference>
<name>A0A923KMF1_9FLAO</name>
<evidence type="ECO:0000313" key="3">
    <source>
        <dbReference type="Proteomes" id="UP000656244"/>
    </source>
</evidence>
<organism evidence="2 3">
    <name type="scientific">Hyunsoonleella aquatilis</name>
    <dbReference type="NCBI Taxonomy" id="2762758"/>
    <lineage>
        <taxon>Bacteria</taxon>
        <taxon>Pseudomonadati</taxon>
        <taxon>Bacteroidota</taxon>
        <taxon>Flavobacteriia</taxon>
        <taxon>Flavobacteriales</taxon>
        <taxon>Flavobacteriaceae</taxon>
    </lineage>
</organism>
<dbReference type="Pfam" id="PF01381">
    <property type="entry name" value="HTH_3"/>
    <property type="match status" value="1"/>
</dbReference>
<gene>
    <name evidence="2" type="ORF">H7U19_14970</name>
</gene>
<dbReference type="AlphaFoldDB" id="A0A923KMF1"/>
<keyword evidence="3" id="KW-1185">Reference proteome</keyword>
<reference evidence="2" key="1">
    <citation type="submission" date="2020-08" db="EMBL/GenBank/DDBJ databases">
        <title>Hyunsoonleella sp. strain SJ7 genome sequencing and assembly.</title>
        <authorList>
            <person name="Kim I."/>
        </authorList>
    </citation>
    <scope>NUCLEOTIDE SEQUENCE</scope>
    <source>
        <strain evidence="2">SJ7</strain>
    </source>
</reference>
<feature type="domain" description="HTH cro/C1-type" evidence="1">
    <location>
        <begin position="1"/>
        <end position="46"/>
    </location>
</feature>
<dbReference type="InterPro" id="IPR001387">
    <property type="entry name" value="Cro/C1-type_HTH"/>
</dbReference>
<evidence type="ECO:0000259" key="1">
    <source>
        <dbReference type="PROSITE" id="PS50943"/>
    </source>
</evidence>
<dbReference type="CDD" id="cd00093">
    <property type="entry name" value="HTH_XRE"/>
    <property type="match status" value="1"/>
</dbReference>